<dbReference type="STRING" id="1794912.AXX12_10925"/>
<comment type="caution">
    <text evidence="12">The sequence shown here is derived from an EMBL/GenBank/DDBJ whole genome shotgun (WGS) entry which is preliminary data.</text>
</comment>
<evidence type="ECO:0000256" key="1">
    <source>
        <dbReference type="ARBA" id="ARBA00004651"/>
    </source>
</evidence>
<comment type="similarity">
    <text evidence="9">Belongs to the OXA1/ALB3/YidC family.</text>
</comment>
<protein>
    <recommendedName>
        <fullName evidence="11">Membrane insertase YidC/Oxa/ALB C-terminal domain-containing protein</fullName>
    </recommendedName>
</protein>
<feature type="transmembrane region" description="Helical" evidence="10">
    <location>
        <begin position="24"/>
        <end position="46"/>
    </location>
</feature>
<evidence type="ECO:0000256" key="6">
    <source>
        <dbReference type="ARBA" id="ARBA00022989"/>
    </source>
</evidence>
<evidence type="ECO:0000256" key="9">
    <source>
        <dbReference type="RuleBase" id="RU003945"/>
    </source>
</evidence>
<accession>A0A154BP12</accession>
<dbReference type="AlphaFoldDB" id="A0A154BP12"/>
<evidence type="ECO:0000256" key="2">
    <source>
        <dbReference type="ARBA" id="ARBA00022448"/>
    </source>
</evidence>
<dbReference type="Proteomes" id="UP000076268">
    <property type="component" value="Unassembled WGS sequence"/>
</dbReference>
<evidence type="ECO:0000256" key="10">
    <source>
        <dbReference type="SAM" id="Phobius"/>
    </source>
</evidence>
<dbReference type="GO" id="GO:0051205">
    <property type="term" value="P:protein insertion into membrane"/>
    <property type="evidence" value="ECO:0007669"/>
    <property type="project" value="TreeGrafter"/>
</dbReference>
<evidence type="ECO:0000256" key="5">
    <source>
        <dbReference type="ARBA" id="ARBA00022927"/>
    </source>
</evidence>
<sequence length="227" mass="25613">MDFLSGIIKNLLTVFYDLTVSAGIPSYGLAIILLTIAIKMLLYPLTVKQVKSMKAMQDIQPKMKALQEKYKDNKEKLSKEMAELYKTSGVNPVAGCLPLIVQMPVLIAIFFAIKEYNYVGDTGFLWLKTLTFVDPTKEASFTNPSDPYYILPILSAVTTYIQQKQTTTDMTSAQNKMMMVFMPIFIGYITITFPAGLGIYWVVGNLVQIAQQWWMYRKPAVVQGEAK</sequence>
<evidence type="ECO:0000256" key="3">
    <source>
        <dbReference type="ARBA" id="ARBA00022475"/>
    </source>
</evidence>
<dbReference type="PRINTS" id="PR01900">
    <property type="entry name" value="YIDCPROTEIN"/>
</dbReference>
<keyword evidence="4 9" id="KW-0812">Transmembrane</keyword>
<dbReference type="GO" id="GO:0015031">
    <property type="term" value="P:protein transport"/>
    <property type="evidence" value="ECO:0007669"/>
    <property type="project" value="UniProtKB-KW"/>
</dbReference>
<dbReference type="OrthoDB" id="9780552at2"/>
<dbReference type="RefSeq" id="WP_066243376.1">
    <property type="nucleotide sequence ID" value="NZ_LSGP01000020.1"/>
</dbReference>
<feature type="domain" description="Membrane insertase YidC/Oxa/ALB C-terminal" evidence="11">
    <location>
        <begin position="27"/>
        <end position="217"/>
    </location>
</feature>
<keyword evidence="3" id="KW-1003">Cell membrane</keyword>
<evidence type="ECO:0000256" key="4">
    <source>
        <dbReference type="ARBA" id="ARBA00022692"/>
    </source>
</evidence>
<keyword evidence="13" id="KW-1185">Reference proteome</keyword>
<keyword evidence="8" id="KW-0143">Chaperone</keyword>
<dbReference type="Pfam" id="PF02096">
    <property type="entry name" value="60KD_IMP"/>
    <property type="match status" value="1"/>
</dbReference>
<keyword evidence="7 10" id="KW-0472">Membrane</keyword>
<evidence type="ECO:0000256" key="8">
    <source>
        <dbReference type="ARBA" id="ARBA00023186"/>
    </source>
</evidence>
<proteinExistence type="inferred from homology"/>
<gene>
    <name evidence="12" type="ORF">AXX12_10925</name>
</gene>
<dbReference type="InterPro" id="IPR047196">
    <property type="entry name" value="YidC_ALB_C"/>
</dbReference>
<feature type="transmembrane region" description="Helical" evidence="10">
    <location>
        <begin position="180"/>
        <end position="203"/>
    </location>
</feature>
<dbReference type="NCBIfam" id="TIGR03592">
    <property type="entry name" value="yidC_oxa1_cterm"/>
    <property type="match status" value="1"/>
</dbReference>
<dbReference type="GO" id="GO:0005886">
    <property type="term" value="C:plasma membrane"/>
    <property type="evidence" value="ECO:0007669"/>
    <property type="project" value="UniProtKB-SubCell"/>
</dbReference>
<dbReference type="InterPro" id="IPR028055">
    <property type="entry name" value="YidC/Oxa/ALB_C"/>
</dbReference>
<dbReference type="EMBL" id="LSGP01000020">
    <property type="protein sequence ID" value="KYZ75714.1"/>
    <property type="molecule type" value="Genomic_DNA"/>
</dbReference>
<keyword evidence="2" id="KW-0813">Transport</keyword>
<dbReference type="GO" id="GO:0032977">
    <property type="term" value="F:membrane insertase activity"/>
    <property type="evidence" value="ECO:0007669"/>
    <property type="project" value="InterPro"/>
</dbReference>
<evidence type="ECO:0000313" key="13">
    <source>
        <dbReference type="Proteomes" id="UP000076268"/>
    </source>
</evidence>
<name>A0A154BP12_ANASB</name>
<evidence type="ECO:0000313" key="12">
    <source>
        <dbReference type="EMBL" id="KYZ75714.1"/>
    </source>
</evidence>
<evidence type="ECO:0000256" key="7">
    <source>
        <dbReference type="ARBA" id="ARBA00023136"/>
    </source>
</evidence>
<dbReference type="PANTHER" id="PTHR12428:SF65">
    <property type="entry name" value="CYTOCHROME C OXIDASE ASSEMBLY PROTEIN COX18, MITOCHONDRIAL"/>
    <property type="match status" value="1"/>
</dbReference>
<dbReference type="PANTHER" id="PTHR12428">
    <property type="entry name" value="OXA1"/>
    <property type="match status" value="1"/>
</dbReference>
<dbReference type="InterPro" id="IPR001708">
    <property type="entry name" value="YidC/ALB3/OXA1/COX18"/>
</dbReference>
<keyword evidence="6 10" id="KW-1133">Transmembrane helix</keyword>
<keyword evidence="5" id="KW-0653">Protein transport</keyword>
<dbReference type="CDD" id="cd20070">
    <property type="entry name" value="5TM_YidC_Alb3"/>
    <property type="match status" value="1"/>
</dbReference>
<evidence type="ECO:0000259" key="11">
    <source>
        <dbReference type="Pfam" id="PF02096"/>
    </source>
</evidence>
<reference evidence="12 13" key="1">
    <citation type="submission" date="2016-02" db="EMBL/GenBank/DDBJ databases">
        <title>Anaerosporomusa subterraneum gen. nov., sp. nov., a spore-forming obligate anaerobe isolated from saprolite.</title>
        <authorList>
            <person name="Choi J.K."/>
            <person name="Shah M."/>
            <person name="Yee N."/>
        </authorList>
    </citation>
    <scope>NUCLEOTIDE SEQUENCE [LARGE SCALE GENOMIC DNA]</scope>
    <source>
        <strain evidence="12 13">RU4</strain>
    </source>
</reference>
<organism evidence="12 13">
    <name type="scientific">Anaerosporomusa subterranea</name>
    <dbReference type="NCBI Taxonomy" id="1794912"/>
    <lineage>
        <taxon>Bacteria</taxon>
        <taxon>Bacillati</taxon>
        <taxon>Bacillota</taxon>
        <taxon>Negativicutes</taxon>
        <taxon>Acetonemataceae</taxon>
        <taxon>Anaerosporomusa</taxon>
    </lineage>
</organism>
<comment type="subcellular location">
    <subcellularLocation>
        <location evidence="1">Cell membrane</location>
        <topology evidence="1">Multi-pass membrane protein</topology>
    </subcellularLocation>
    <subcellularLocation>
        <location evidence="9">Membrane</location>
        <topology evidence="9">Multi-pass membrane protein</topology>
    </subcellularLocation>
</comment>